<keyword evidence="7 8" id="KW-0472">Membrane</keyword>
<feature type="transmembrane region" description="Helical" evidence="8">
    <location>
        <begin position="370"/>
        <end position="392"/>
    </location>
</feature>
<evidence type="ECO:0000256" key="6">
    <source>
        <dbReference type="ARBA" id="ARBA00022989"/>
    </source>
</evidence>
<dbReference type="PROSITE" id="PS50850">
    <property type="entry name" value="MFS"/>
    <property type="match status" value="1"/>
</dbReference>
<dbReference type="Gene3D" id="1.20.1720.10">
    <property type="entry name" value="Multidrug resistance protein D"/>
    <property type="match status" value="1"/>
</dbReference>
<dbReference type="InterPro" id="IPR004812">
    <property type="entry name" value="Efflux_drug-R_Bcr/CmlA"/>
</dbReference>
<dbReference type="GO" id="GO:0005886">
    <property type="term" value="C:plasma membrane"/>
    <property type="evidence" value="ECO:0007669"/>
    <property type="project" value="UniProtKB-SubCell"/>
</dbReference>
<feature type="transmembrane region" description="Helical" evidence="8">
    <location>
        <begin position="167"/>
        <end position="187"/>
    </location>
</feature>
<keyword evidence="5 8" id="KW-0812">Transmembrane</keyword>
<dbReference type="CDD" id="cd17320">
    <property type="entry name" value="MFS_MdfA_MDR_like"/>
    <property type="match status" value="1"/>
</dbReference>
<keyword evidence="4 8" id="KW-1003">Cell membrane</keyword>
<dbReference type="Pfam" id="PF07690">
    <property type="entry name" value="MFS_1"/>
    <property type="match status" value="1"/>
</dbReference>
<evidence type="ECO:0000313" key="11">
    <source>
        <dbReference type="Proteomes" id="UP000005413"/>
    </source>
</evidence>
<evidence type="ECO:0000256" key="8">
    <source>
        <dbReference type="RuleBase" id="RU365088"/>
    </source>
</evidence>
<feature type="transmembrane region" description="Helical" evidence="8">
    <location>
        <begin position="309"/>
        <end position="333"/>
    </location>
</feature>
<sequence>MSSAKSKHFSLLLLITLGVMTAFGPLTIDMYVPSLPKVQSAFSSTTSEIQLTLSFTMIGLALGQFIFGPLSDALGRKRVAVAILIIFVITSFIAIFTTHLYLFLILRFIQGLTGGGAIVIAKASVGDKFSGNELAKFLASLMVINGIITILAPLAGGWALSMYTWRTIFTILTVISLIILIGVASQLPKTPKHELKQVNFNQVFKDFGSLLKKPSFIIPMLLQGLTYVMLFSFSSASPFITQKLYNMTPQQFSVMFSVNGIGLIVVSQIVALLVEKMHRHFLLILLTIIQVTGVILIVITLVFHLPLWLLLVAFFLNVCPVTSIGPLGFTMAMEERTGGSGNASSLLGLFQFILGGLIAPLVGIKGQYDTAPYIVIIVITAVALITLQIIYFKMINKQAV</sequence>
<feature type="transmembrane region" description="Helical" evidence="8">
    <location>
        <begin position="79"/>
        <end position="102"/>
    </location>
</feature>
<comment type="caution">
    <text evidence="10">The sequence shown here is derived from an EMBL/GenBank/DDBJ whole genome shotgun (WGS) entry which is preliminary data.</text>
</comment>
<dbReference type="SUPFAM" id="SSF103473">
    <property type="entry name" value="MFS general substrate transporter"/>
    <property type="match status" value="1"/>
</dbReference>
<dbReference type="PANTHER" id="PTHR23502">
    <property type="entry name" value="MAJOR FACILITATOR SUPERFAMILY"/>
    <property type="match status" value="1"/>
</dbReference>
<accession>G5JFH4</accession>
<keyword evidence="11" id="KW-1185">Reference proteome</keyword>
<gene>
    <name evidence="10" type="ORF">SS7213T_00931</name>
</gene>
<feature type="transmembrane region" description="Helical" evidence="8">
    <location>
        <begin position="137"/>
        <end position="161"/>
    </location>
</feature>
<dbReference type="InterPro" id="IPR011701">
    <property type="entry name" value="MFS"/>
</dbReference>
<reference evidence="10 11" key="1">
    <citation type="journal article" date="2012" name="BMC Genomics">
        <title>Comparative genomic analysis of the genus Staphylococcus including Staphylococcus aureus and its newly described sister species Staphylococcus simiae.</title>
        <authorList>
            <person name="Suzuki H."/>
            <person name="Lefebure T."/>
            <person name="Pavinski Bitar P."/>
            <person name="Stanhope M.J."/>
        </authorList>
    </citation>
    <scope>NUCLEOTIDE SEQUENCE [LARGE SCALE GENOMIC DNA]</scope>
    <source>
        <strain evidence="10 11">CCM 7213</strain>
    </source>
</reference>
<protein>
    <recommendedName>
        <fullName evidence="8">Bcr/CflA family efflux transporter</fullName>
    </recommendedName>
</protein>
<dbReference type="FunFam" id="1.20.1720.10:FF:000005">
    <property type="entry name" value="Bcr/CflA family efflux transporter"/>
    <property type="match status" value="1"/>
</dbReference>
<feature type="transmembrane region" description="Helical" evidence="8">
    <location>
        <begin position="108"/>
        <end position="125"/>
    </location>
</feature>
<evidence type="ECO:0000256" key="2">
    <source>
        <dbReference type="ARBA" id="ARBA00006236"/>
    </source>
</evidence>
<dbReference type="PANTHER" id="PTHR23502:SF132">
    <property type="entry name" value="POLYAMINE TRANSPORTER 2-RELATED"/>
    <property type="match status" value="1"/>
</dbReference>
<comment type="caution">
    <text evidence="8">Lacks conserved residue(s) required for the propagation of feature annotation.</text>
</comment>
<dbReference type="EMBL" id="AEUN01000018">
    <property type="protein sequence ID" value="EHJ09067.1"/>
    <property type="molecule type" value="Genomic_DNA"/>
</dbReference>
<dbReference type="NCBIfam" id="TIGR00710">
    <property type="entry name" value="efflux_Bcr_CflA"/>
    <property type="match status" value="1"/>
</dbReference>
<dbReference type="GO" id="GO:0042910">
    <property type="term" value="F:xenobiotic transmembrane transporter activity"/>
    <property type="evidence" value="ECO:0007669"/>
    <property type="project" value="InterPro"/>
</dbReference>
<evidence type="ECO:0000256" key="3">
    <source>
        <dbReference type="ARBA" id="ARBA00022448"/>
    </source>
</evidence>
<dbReference type="InterPro" id="IPR020846">
    <property type="entry name" value="MFS_dom"/>
</dbReference>
<dbReference type="GO" id="GO:1990961">
    <property type="term" value="P:xenobiotic detoxification by transmembrane export across the plasma membrane"/>
    <property type="evidence" value="ECO:0007669"/>
    <property type="project" value="InterPro"/>
</dbReference>
<feature type="transmembrane region" description="Helical" evidence="8">
    <location>
        <begin position="216"/>
        <end position="240"/>
    </location>
</feature>
<dbReference type="InterPro" id="IPR036259">
    <property type="entry name" value="MFS_trans_sf"/>
</dbReference>
<keyword evidence="3 8" id="KW-0813">Transport</keyword>
<name>G5JFH4_9STAP</name>
<feature type="transmembrane region" description="Helical" evidence="8">
    <location>
        <begin position="345"/>
        <end position="364"/>
    </location>
</feature>
<comment type="similarity">
    <text evidence="2 8">Belongs to the major facilitator superfamily. Bcr/CmlA family.</text>
</comment>
<keyword evidence="6 8" id="KW-1133">Transmembrane helix</keyword>
<dbReference type="PATRIC" id="fig|911238.3.peg.169"/>
<organism evidence="10 11">
    <name type="scientific">Staphylococcus simiae CCM 7213 = CCUG 51256</name>
    <dbReference type="NCBI Taxonomy" id="911238"/>
    <lineage>
        <taxon>Bacteria</taxon>
        <taxon>Bacillati</taxon>
        <taxon>Bacillota</taxon>
        <taxon>Bacilli</taxon>
        <taxon>Bacillales</taxon>
        <taxon>Staphylococcaceae</taxon>
        <taxon>Staphylococcus</taxon>
    </lineage>
</organism>
<feature type="transmembrane region" description="Helical" evidence="8">
    <location>
        <begin position="281"/>
        <end position="303"/>
    </location>
</feature>
<feature type="transmembrane region" description="Helical" evidence="8">
    <location>
        <begin position="49"/>
        <end position="67"/>
    </location>
</feature>
<dbReference type="AlphaFoldDB" id="G5JFH4"/>
<evidence type="ECO:0000256" key="7">
    <source>
        <dbReference type="ARBA" id="ARBA00023136"/>
    </source>
</evidence>
<evidence type="ECO:0000256" key="4">
    <source>
        <dbReference type="ARBA" id="ARBA00022475"/>
    </source>
</evidence>
<comment type="subcellular location">
    <subcellularLocation>
        <location evidence="1 8">Cell membrane</location>
        <topology evidence="1 8">Multi-pass membrane protein</topology>
    </subcellularLocation>
</comment>
<evidence type="ECO:0000313" key="10">
    <source>
        <dbReference type="EMBL" id="EHJ09067.1"/>
    </source>
</evidence>
<proteinExistence type="inferred from homology"/>
<feature type="domain" description="Major facilitator superfamily (MFS) profile" evidence="9">
    <location>
        <begin position="10"/>
        <end position="398"/>
    </location>
</feature>
<evidence type="ECO:0000256" key="1">
    <source>
        <dbReference type="ARBA" id="ARBA00004651"/>
    </source>
</evidence>
<dbReference type="Proteomes" id="UP000005413">
    <property type="component" value="Unassembled WGS sequence"/>
</dbReference>
<feature type="transmembrane region" description="Helical" evidence="8">
    <location>
        <begin position="252"/>
        <end position="274"/>
    </location>
</feature>
<evidence type="ECO:0000256" key="5">
    <source>
        <dbReference type="ARBA" id="ARBA00022692"/>
    </source>
</evidence>
<evidence type="ECO:0000259" key="9">
    <source>
        <dbReference type="PROSITE" id="PS50850"/>
    </source>
</evidence>